<name>A0A387FMZ2_9HYPH</name>
<dbReference type="Proteomes" id="UP000282195">
    <property type="component" value="Chromosome"/>
</dbReference>
<feature type="domain" description="PIN" evidence="6">
    <location>
        <begin position="3"/>
        <end position="130"/>
    </location>
</feature>
<accession>A0A387FMZ2</accession>
<sequence>MSYIDTSVLISALTNEAATARAQEWLAAQGAADLYISDWTITEFSSALSTKLRTGQILATERNTALAAFNHLVVSTFEVLPVSAVHFRTAARFSERIELGLRSGDALHVAVAMEHGTRIVTFDRRLAEAGNLLGVNCVCL</sequence>
<dbReference type="InterPro" id="IPR029060">
    <property type="entry name" value="PIN-like_dom_sf"/>
</dbReference>
<keyword evidence="8" id="KW-1185">Reference proteome</keyword>
<evidence type="ECO:0000256" key="4">
    <source>
        <dbReference type="ARBA" id="ARBA00022801"/>
    </source>
</evidence>
<dbReference type="PANTHER" id="PTHR35901">
    <property type="entry name" value="RIBONUCLEASE VAPC3"/>
    <property type="match status" value="1"/>
</dbReference>
<protein>
    <recommendedName>
        <fullName evidence="5">Ribonuclease VapC</fullName>
        <shortName evidence="5">RNase VapC</shortName>
        <ecNumber evidence="5">3.1.-.-</ecNumber>
    </recommendedName>
    <alternativeName>
        <fullName evidence="5">Toxin VapC</fullName>
    </alternativeName>
</protein>
<comment type="similarity">
    <text evidence="5">Belongs to the PINc/VapC protein family.</text>
</comment>
<keyword evidence="5" id="KW-0800">Toxin</keyword>
<dbReference type="Pfam" id="PF01850">
    <property type="entry name" value="PIN"/>
    <property type="match status" value="1"/>
</dbReference>
<dbReference type="GO" id="GO:0016787">
    <property type="term" value="F:hydrolase activity"/>
    <property type="evidence" value="ECO:0007669"/>
    <property type="project" value="UniProtKB-KW"/>
</dbReference>
<gene>
    <name evidence="5" type="primary">vapC</name>
    <name evidence="7" type="ORF">CCGE525_13555</name>
</gene>
<organism evidence="7 8">
    <name type="scientific">Rhizobium jaguaris</name>
    <dbReference type="NCBI Taxonomy" id="1312183"/>
    <lineage>
        <taxon>Bacteria</taxon>
        <taxon>Pseudomonadati</taxon>
        <taxon>Pseudomonadota</taxon>
        <taxon>Alphaproteobacteria</taxon>
        <taxon>Hyphomicrobiales</taxon>
        <taxon>Rhizobiaceae</taxon>
        <taxon>Rhizobium/Agrobacterium group</taxon>
        <taxon>Rhizobium</taxon>
    </lineage>
</organism>
<evidence type="ECO:0000256" key="5">
    <source>
        <dbReference type="HAMAP-Rule" id="MF_00265"/>
    </source>
</evidence>
<dbReference type="HAMAP" id="MF_00265">
    <property type="entry name" value="VapC_Nob1"/>
    <property type="match status" value="1"/>
</dbReference>
<keyword evidence="2 5" id="KW-0540">Nuclease</keyword>
<dbReference type="GO" id="GO:0004540">
    <property type="term" value="F:RNA nuclease activity"/>
    <property type="evidence" value="ECO:0007669"/>
    <property type="project" value="InterPro"/>
</dbReference>
<keyword evidence="5" id="KW-0460">Magnesium</keyword>
<dbReference type="EC" id="3.1.-.-" evidence="5"/>
<dbReference type="SUPFAM" id="SSF88723">
    <property type="entry name" value="PIN domain-like"/>
    <property type="match status" value="1"/>
</dbReference>
<evidence type="ECO:0000313" key="7">
    <source>
        <dbReference type="EMBL" id="AYG59713.1"/>
    </source>
</evidence>
<evidence type="ECO:0000259" key="6">
    <source>
        <dbReference type="Pfam" id="PF01850"/>
    </source>
</evidence>
<evidence type="ECO:0000256" key="1">
    <source>
        <dbReference type="ARBA" id="ARBA00022649"/>
    </source>
</evidence>
<feature type="binding site" evidence="5">
    <location>
        <position position="105"/>
    </location>
    <ligand>
        <name>Mg(2+)</name>
        <dbReference type="ChEBI" id="CHEBI:18420"/>
    </ligand>
</feature>
<evidence type="ECO:0000313" key="8">
    <source>
        <dbReference type="Proteomes" id="UP000282195"/>
    </source>
</evidence>
<comment type="cofactor">
    <cofactor evidence="5">
        <name>Mg(2+)</name>
        <dbReference type="ChEBI" id="CHEBI:18420"/>
    </cofactor>
</comment>
<dbReference type="AlphaFoldDB" id="A0A387FMZ2"/>
<dbReference type="GO" id="GO:0000287">
    <property type="term" value="F:magnesium ion binding"/>
    <property type="evidence" value="ECO:0007669"/>
    <property type="project" value="UniProtKB-UniRule"/>
</dbReference>
<dbReference type="GO" id="GO:0090729">
    <property type="term" value="F:toxin activity"/>
    <property type="evidence" value="ECO:0007669"/>
    <property type="project" value="UniProtKB-KW"/>
</dbReference>
<dbReference type="OrthoDB" id="7204339at2"/>
<evidence type="ECO:0000256" key="3">
    <source>
        <dbReference type="ARBA" id="ARBA00022723"/>
    </source>
</evidence>
<feature type="binding site" evidence="5">
    <location>
        <position position="5"/>
    </location>
    <ligand>
        <name>Mg(2+)</name>
        <dbReference type="ChEBI" id="CHEBI:18420"/>
    </ligand>
</feature>
<dbReference type="RefSeq" id="WP_120704719.1">
    <property type="nucleotide sequence ID" value="NZ_CP032694.1"/>
</dbReference>
<dbReference type="PANTHER" id="PTHR35901:SF1">
    <property type="entry name" value="EXONUCLEASE VAPC9"/>
    <property type="match status" value="1"/>
</dbReference>
<dbReference type="CDD" id="cd09874">
    <property type="entry name" value="PIN_MT3492-like"/>
    <property type="match status" value="1"/>
</dbReference>
<dbReference type="Gene3D" id="3.40.50.1010">
    <property type="entry name" value="5'-nuclease"/>
    <property type="match status" value="1"/>
</dbReference>
<keyword evidence="1 5" id="KW-1277">Toxin-antitoxin system</keyword>
<proteinExistence type="inferred from homology"/>
<dbReference type="InterPro" id="IPR002716">
    <property type="entry name" value="PIN_dom"/>
</dbReference>
<keyword evidence="4 5" id="KW-0378">Hydrolase</keyword>
<comment type="function">
    <text evidence="5">Toxic component of a toxin-antitoxin (TA) system. An RNase.</text>
</comment>
<evidence type="ECO:0000256" key="2">
    <source>
        <dbReference type="ARBA" id="ARBA00022722"/>
    </source>
</evidence>
<reference evidence="7 8" key="1">
    <citation type="submission" date="2018-10" db="EMBL/GenBank/DDBJ databases">
        <title>Rhizobium etli, R. leguminosarum and a new Rhizobium genospecies from Phaseolus dumosus.</title>
        <authorList>
            <person name="Ramirez-Puebla S.T."/>
            <person name="Rogel-Hernandez M.A."/>
            <person name="Guerrero G."/>
            <person name="Ormeno-Orrillo E."/>
            <person name="Martinez-Romero J.C."/>
            <person name="Negrete-Yankelevich S."/>
            <person name="Martinez-Romero E."/>
        </authorList>
    </citation>
    <scope>NUCLEOTIDE SEQUENCE [LARGE SCALE GENOMIC DNA]</scope>
    <source>
        <strain evidence="7 8">CCGE525</strain>
    </source>
</reference>
<dbReference type="KEGG" id="rjg:CCGE525_13555"/>
<dbReference type="InterPro" id="IPR051619">
    <property type="entry name" value="TypeII_TA_RNase_PINc/VapC"/>
</dbReference>
<dbReference type="InterPro" id="IPR022907">
    <property type="entry name" value="VapC_family"/>
</dbReference>
<keyword evidence="3 5" id="KW-0479">Metal-binding</keyword>
<dbReference type="EMBL" id="CP032694">
    <property type="protein sequence ID" value="AYG59713.1"/>
    <property type="molecule type" value="Genomic_DNA"/>
</dbReference>